<dbReference type="EMBL" id="WNTK01000003">
    <property type="protein sequence ID" value="KAG9486898.1"/>
    <property type="molecule type" value="Genomic_DNA"/>
</dbReference>
<name>A0A8J6FFM6_ELECQ</name>
<proteinExistence type="predicted"/>
<dbReference type="Proteomes" id="UP000770717">
    <property type="component" value="Unassembled WGS sequence"/>
</dbReference>
<comment type="caution">
    <text evidence="1">The sequence shown here is derived from an EMBL/GenBank/DDBJ whole genome shotgun (WGS) entry which is preliminary data.</text>
</comment>
<organism evidence="1 2">
    <name type="scientific">Eleutherodactylus coqui</name>
    <name type="common">Puerto Rican coqui</name>
    <dbReference type="NCBI Taxonomy" id="57060"/>
    <lineage>
        <taxon>Eukaryota</taxon>
        <taxon>Metazoa</taxon>
        <taxon>Chordata</taxon>
        <taxon>Craniata</taxon>
        <taxon>Vertebrata</taxon>
        <taxon>Euteleostomi</taxon>
        <taxon>Amphibia</taxon>
        <taxon>Batrachia</taxon>
        <taxon>Anura</taxon>
        <taxon>Neobatrachia</taxon>
        <taxon>Hyloidea</taxon>
        <taxon>Eleutherodactylidae</taxon>
        <taxon>Eleutherodactylinae</taxon>
        <taxon>Eleutherodactylus</taxon>
        <taxon>Eleutherodactylus</taxon>
    </lineage>
</organism>
<reference evidence="1" key="1">
    <citation type="thesis" date="2020" institute="ProQuest LLC" country="789 East Eisenhower Parkway, Ann Arbor, MI, USA">
        <title>Comparative Genomics and Chromosome Evolution.</title>
        <authorList>
            <person name="Mudd A.B."/>
        </authorList>
    </citation>
    <scope>NUCLEOTIDE SEQUENCE</scope>
    <source>
        <strain evidence="1">HN-11 Male</strain>
        <tissue evidence="1">Kidney and liver</tissue>
    </source>
</reference>
<sequence>MNHQSFVLHSSSGFSVQSPKEFPCGCLASGLFYIGDLGRSDLLYGGRRGSSGTKFVWGKRRTGKVYFWHMGEAEMWYIGWERTRLEALVLFYRGPLLPSCWVQRSF</sequence>
<accession>A0A8J6FFM6</accession>
<evidence type="ECO:0000313" key="2">
    <source>
        <dbReference type="Proteomes" id="UP000770717"/>
    </source>
</evidence>
<evidence type="ECO:0000313" key="1">
    <source>
        <dbReference type="EMBL" id="KAG9486898.1"/>
    </source>
</evidence>
<keyword evidence="2" id="KW-1185">Reference proteome</keyword>
<protein>
    <submittedName>
        <fullName evidence="1">Uncharacterized protein</fullName>
    </submittedName>
</protein>
<gene>
    <name evidence="1" type="ORF">GDO78_006994</name>
</gene>
<dbReference type="AlphaFoldDB" id="A0A8J6FFM6"/>